<sequence>MRSICLTLPTNRPCAATIAAVGEEAAYAVEHFDNDVHLVILDSCAPPVYAEHAEAVRRLPTSPRLTVHHLDEARQRDFLQRVTERTGNAKPELLRDLLLPDGLSYGACTDRAFLLAAALGCESVHRRDSDSRYQSAHGRPVFPVHHELRSLGKRAADAARGVDETTLATEHLDRRVAMVGSSFIGELSVDLGGILAADPEVYHDVVSLWAPAHWPAEQKRQLVDESFRGAGTRPFERDHSLLTLVDPMRVDMCNISFHGVHEQVPLPPARDTIGSDYFLLHLVRNAGLPGVLHNRHIVNFHTSERRTGPGFLAYQTRFAKFLLSMLHFHFIYDGMAESGDSLLDDRGHIRASAIAALARESAPLDRRENVQRLDALDSAYRRLGGRYTTVADQLATRRERLLDEARSDIEDFAVLTEAWGELMSAARQTPLSPPPSGRPEVHG</sequence>
<dbReference type="EMBL" id="JAFFZM010000032">
    <property type="protein sequence ID" value="MBO8203017.1"/>
    <property type="molecule type" value="Genomic_DNA"/>
</dbReference>
<organism evidence="1 2">
    <name type="scientific">Streptomyces smyrnaeus</name>
    <dbReference type="NCBI Taxonomy" id="1387713"/>
    <lineage>
        <taxon>Bacteria</taxon>
        <taxon>Bacillati</taxon>
        <taxon>Actinomycetota</taxon>
        <taxon>Actinomycetes</taxon>
        <taxon>Kitasatosporales</taxon>
        <taxon>Streptomycetaceae</taxon>
        <taxon>Streptomyces</taxon>
    </lineage>
</organism>
<accession>A0ABS3Y7A3</accession>
<gene>
    <name evidence="1" type="ORF">JW613_32775</name>
</gene>
<reference evidence="1 2" key="1">
    <citation type="submission" date="2021-02" db="EMBL/GenBank/DDBJ databases">
        <title>Streptomyces spirodelae sp. nov., isolated from duckweed.</title>
        <authorList>
            <person name="Saimee Y."/>
            <person name="Duangmal K."/>
        </authorList>
    </citation>
    <scope>NUCLEOTIDE SEQUENCE [LARGE SCALE GENOMIC DNA]</scope>
    <source>
        <strain evidence="1 2">DSM 42105</strain>
    </source>
</reference>
<proteinExistence type="predicted"/>
<evidence type="ECO:0000313" key="1">
    <source>
        <dbReference type="EMBL" id="MBO8203017.1"/>
    </source>
</evidence>
<evidence type="ECO:0000313" key="2">
    <source>
        <dbReference type="Proteomes" id="UP000721954"/>
    </source>
</evidence>
<keyword evidence="2" id="KW-1185">Reference proteome</keyword>
<name>A0ABS3Y7A3_9ACTN</name>
<dbReference type="Pfam" id="PF19787">
    <property type="entry name" value="DUF6271"/>
    <property type="match status" value="1"/>
</dbReference>
<dbReference type="RefSeq" id="WP_209214497.1">
    <property type="nucleotide sequence ID" value="NZ_JAFFZM010000032.1"/>
</dbReference>
<dbReference type="InterPro" id="IPR046238">
    <property type="entry name" value="DUF6271"/>
</dbReference>
<dbReference type="Proteomes" id="UP000721954">
    <property type="component" value="Unassembled WGS sequence"/>
</dbReference>
<comment type="caution">
    <text evidence="1">The sequence shown here is derived from an EMBL/GenBank/DDBJ whole genome shotgun (WGS) entry which is preliminary data.</text>
</comment>
<protein>
    <submittedName>
        <fullName evidence="1">Uncharacterized protein</fullName>
    </submittedName>
</protein>
<dbReference type="GeneID" id="96263393"/>